<feature type="compositionally biased region" description="Polar residues" evidence="1">
    <location>
        <begin position="47"/>
        <end position="57"/>
    </location>
</feature>
<proteinExistence type="predicted"/>
<evidence type="ECO:0000313" key="3">
    <source>
        <dbReference type="Proteomes" id="UP000693946"/>
    </source>
</evidence>
<accession>A0AAV6T4R5</accession>
<feature type="compositionally biased region" description="Polar residues" evidence="1">
    <location>
        <begin position="525"/>
        <end position="547"/>
    </location>
</feature>
<feature type="compositionally biased region" description="Polar residues" evidence="1">
    <location>
        <begin position="486"/>
        <end position="514"/>
    </location>
</feature>
<dbReference type="EMBL" id="JAGKHQ010000001">
    <property type="protein sequence ID" value="KAG7524103.1"/>
    <property type="molecule type" value="Genomic_DNA"/>
</dbReference>
<evidence type="ECO:0000256" key="1">
    <source>
        <dbReference type="SAM" id="MobiDB-lite"/>
    </source>
</evidence>
<feature type="compositionally biased region" description="Pro residues" evidence="1">
    <location>
        <begin position="1078"/>
        <end position="1088"/>
    </location>
</feature>
<feature type="region of interest" description="Disordered" evidence="1">
    <location>
        <begin position="121"/>
        <end position="151"/>
    </location>
</feature>
<feature type="compositionally biased region" description="Acidic residues" evidence="1">
    <location>
        <begin position="1147"/>
        <end position="1166"/>
    </location>
</feature>
<comment type="caution">
    <text evidence="2">The sequence shown here is derived from an EMBL/GenBank/DDBJ whole genome shotgun (WGS) entry which is preliminary data.</text>
</comment>
<feature type="region of interest" description="Disordered" evidence="1">
    <location>
        <begin position="343"/>
        <end position="398"/>
    </location>
</feature>
<sequence length="1166" mass="127271">MSTSDAGAAELQQLRTAPPAHRTPRAARTATARSQHDETVDERDQPENPNSDATPSGQVRHRSTIRKKGPHRVIIFGADGIRRQEAAKACGPRFTTSLFFKLSKNQKVGVKLQPESDCCHSSLPDPQTVDTEDTCHQVNQGASPPETPAGTASDLLLKIVTRTEEVITTGCNEPETTRDVNTNHPLSNGDSGPHDYHSLHILPHVTHPKSTCSGLEEIKKDIKVHTQVEDQNNLGLSNAAVTMLSSTMVTVLAPHWTGRIRRTKRFEGIGDSEALGNFQVMASTATNHAPSQHGVERAVTERSQARQRDPFLVTRSNTVEWSTKSDLARLDYESKRKINQPVSLDVNSERMDNRKLDKGALSPVAPNVSSMSLDPNEQRRNPQTGNQGVHSALSSKPTTSSLLLSLRRMNSSGMSSTAASGLSDENHTARDQQGNMHTPHLSQSILNNNEKDRTKSVLSPQLTSYRTAETGPIPPPSSSNRREGNMSESRFFSNSPTNKDTEVTPFTQQPQTCSKPVFLSRGESVMQQNCRDSNKNTNIYPSVSSPRHSPYDTSALLKNQTLPRRTTLTSTSWWKQVTQEGSSPVTHNVTPSINDQLNTPLFSPCNDRSNLAMPVPSDNNRLRSQISLNRDNNNTADTVFIVESNNEQSPKRSRFALKKSVSTPSFSLSRSDSERSNKTNNKMDQVLNKLRQTFSTRRSEDDPSFPWKWKRALQTPSVSGLSDISSVSDATVDHTKTLEEGGSMLKDSVKGTEDTNRWTQNRYTIIPPPAVTGDGFSAWSEKSPPETGQDEKSACEGQALQSATQVHLTAHSPTIHQLDFFKDNKTDYKPTSQSPTCRDPSPNLNPNQSDGYATQFRKSTSSPRSPFSPFSSLTPVSLTPVSPFSSPDATDDSVFYSPKLQRRRESPSCDAGEGISLGSSRSRASTGPPSPDIGQDREHLASSYADLKYGIVPGRSFSVSSVLSSRPSGPGRISTGSRFMSVGDLSRPSSTCSGNGKDLDRWSFPAGLPPSEYGVSYYSGDPGKMRSRSLPRSFTSCLTNWSSGVNNSPPRVATASKPAHLWGANVNICDFEWDVEGPPTPPPTPPLSPVSRRISTPPSISSPTFPSPPGAPQSVESQSSRGRLPSRGYVSSLSTFEESSDSSSDTTTDDEYYLETGDGEEKETEL</sequence>
<feature type="compositionally biased region" description="Polar residues" evidence="1">
    <location>
        <begin position="456"/>
        <end position="467"/>
    </location>
</feature>
<evidence type="ECO:0000313" key="2">
    <source>
        <dbReference type="EMBL" id="KAG7524103.1"/>
    </source>
</evidence>
<feature type="region of interest" description="Disordered" evidence="1">
    <location>
        <begin position="961"/>
        <end position="996"/>
    </location>
</feature>
<gene>
    <name evidence="2" type="ORF">JOB18_007244</name>
</gene>
<feature type="region of interest" description="Disordered" evidence="1">
    <location>
        <begin position="765"/>
        <end position="796"/>
    </location>
</feature>
<protein>
    <submittedName>
        <fullName evidence="2">Uncharacterized protein</fullName>
    </submittedName>
</protein>
<feature type="compositionally biased region" description="Low complexity" evidence="1">
    <location>
        <begin position="15"/>
        <end position="33"/>
    </location>
</feature>
<reference evidence="2 3" key="1">
    <citation type="journal article" date="2021" name="Sci. Rep.">
        <title>Chromosome anchoring in Senegalese sole (Solea senegalensis) reveals sex-associated markers and genome rearrangements in flatfish.</title>
        <authorList>
            <person name="Guerrero-Cozar I."/>
            <person name="Gomez-Garrido J."/>
            <person name="Berbel C."/>
            <person name="Martinez-Blanch J.F."/>
            <person name="Alioto T."/>
            <person name="Claros M.G."/>
            <person name="Gagnaire P.A."/>
            <person name="Manchado M."/>
        </authorList>
    </citation>
    <scope>NUCLEOTIDE SEQUENCE [LARGE SCALE GENOMIC DNA]</scope>
    <source>
        <strain evidence="2">Sse05_10M</strain>
    </source>
</reference>
<keyword evidence="3" id="KW-1185">Reference proteome</keyword>
<feature type="region of interest" description="Disordered" evidence="1">
    <location>
        <begin position="1"/>
        <end position="71"/>
    </location>
</feature>
<feature type="compositionally biased region" description="Polar residues" evidence="1">
    <location>
        <begin position="367"/>
        <end position="389"/>
    </location>
</feature>
<feature type="region of interest" description="Disordered" evidence="1">
    <location>
        <begin position="1074"/>
        <end position="1166"/>
    </location>
</feature>
<feature type="region of interest" description="Disordered" evidence="1">
    <location>
        <begin position="820"/>
        <end position="937"/>
    </location>
</feature>
<name>A0AAV6T4R5_SOLSE</name>
<dbReference type="Proteomes" id="UP000693946">
    <property type="component" value="Linkage Group LG1"/>
</dbReference>
<organism evidence="2 3">
    <name type="scientific">Solea senegalensis</name>
    <name type="common">Senegalese sole</name>
    <dbReference type="NCBI Taxonomy" id="28829"/>
    <lineage>
        <taxon>Eukaryota</taxon>
        <taxon>Metazoa</taxon>
        <taxon>Chordata</taxon>
        <taxon>Craniata</taxon>
        <taxon>Vertebrata</taxon>
        <taxon>Euteleostomi</taxon>
        <taxon>Actinopterygii</taxon>
        <taxon>Neopterygii</taxon>
        <taxon>Teleostei</taxon>
        <taxon>Neoteleostei</taxon>
        <taxon>Acanthomorphata</taxon>
        <taxon>Carangaria</taxon>
        <taxon>Pleuronectiformes</taxon>
        <taxon>Pleuronectoidei</taxon>
        <taxon>Soleidae</taxon>
        <taxon>Solea</taxon>
    </lineage>
</organism>
<feature type="compositionally biased region" description="Low complexity" evidence="1">
    <location>
        <begin position="1131"/>
        <end position="1146"/>
    </location>
</feature>
<feature type="compositionally biased region" description="Basic and acidic residues" evidence="1">
    <location>
        <begin position="34"/>
        <end position="46"/>
    </location>
</feature>
<feature type="region of interest" description="Disordered" evidence="1">
    <location>
        <begin position="643"/>
        <end position="685"/>
    </location>
</feature>
<feature type="compositionally biased region" description="Polar residues" evidence="1">
    <location>
        <begin position="917"/>
        <end position="927"/>
    </location>
</feature>
<feature type="compositionally biased region" description="Basic residues" evidence="1">
    <location>
        <begin position="59"/>
        <end position="71"/>
    </location>
</feature>
<feature type="compositionally biased region" description="Basic and acidic residues" evidence="1">
    <location>
        <begin position="347"/>
        <end position="358"/>
    </location>
</feature>
<feature type="compositionally biased region" description="Low complexity" evidence="1">
    <location>
        <begin position="961"/>
        <end position="972"/>
    </location>
</feature>
<dbReference type="AlphaFoldDB" id="A0AAV6T4R5"/>
<feature type="region of interest" description="Disordered" evidence="1">
    <location>
        <begin position="410"/>
        <end position="552"/>
    </location>
</feature>
<feature type="compositionally biased region" description="Polar residues" evidence="1">
    <location>
        <begin position="431"/>
        <end position="448"/>
    </location>
</feature>
<feature type="compositionally biased region" description="Polar residues" evidence="1">
    <location>
        <begin position="829"/>
        <end position="858"/>
    </location>
</feature>
<feature type="compositionally biased region" description="Low complexity" evidence="1">
    <location>
        <begin position="1089"/>
        <end position="1104"/>
    </location>
</feature>
<feature type="compositionally biased region" description="Low complexity" evidence="1">
    <location>
        <begin position="859"/>
        <end position="880"/>
    </location>
</feature>